<dbReference type="InterPro" id="IPR005119">
    <property type="entry name" value="LysR_subst-bd"/>
</dbReference>
<dbReference type="Gene3D" id="1.10.10.10">
    <property type="entry name" value="Winged helix-like DNA-binding domain superfamily/Winged helix DNA-binding domain"/>
    <property type="match status" value="1"/>
</dbReference>
<protein>
    <submittedName>
        <fullName evidence="6">LysR family transcriptional regulator</fullName>
    </submittedName>
</protein>
<proteinExistence type="inferred from homology"/>
<reference evidence="6 7" key="1">
    <citation type="submission" date="2022-11" db="EMBL/GenBank/DDBJ databases">
        <title>Minimal conservation of predation-associated metabolite biosynthetic gene clusters underscores biosynthetic potential of Myxococcota including descriptions for ten novel species: Archangium lansinium sp. nov., Myxococcus landrumus sp. nov., Nannocystis bai.</title>
        <authorList>
            <person name="Ahearne A."/>
            <person name="Stevens C."/>
            <person name="Phillips K."/>
        </authorList>
    </citation>
    <scope>NUCLEOTIDE SEQUENCE [LARGE SCALE GENOMIC DNA]</scope>
    <source>
        <strain evidence="6 7">MIWBW</strain>
    </source>
</reference>
<name>A0ABT4AP47_9BACT</name>
<evidence type="ECO:0000256" key="1">
    <source>
        <dbReference type="ARBA" id="ARBA00009437"/>
    </source>
</evidence>
<organism evidence="6 7">
    <name type="scientific">Archangium lansingense</name>
    <dbReference type="NCBI Taxonomy" id="2995310"/>
    <lineage>
        <taxon>Bacteria</taxon>
        <taxon>Pseudomonadati</taxon>
        <taxon>Myxococcota</taxon>
        <taxon>Myxococcia</taxon>
        <taxon>Myxococcales</taxon>
        <taxon>Cystobacterineae</taxon>
        <taxon>Archangiaceae</taxon>
        <taxon>Archangium</taxon>
    </lineage>
</organism>
<evidence type="ECO:0000313" key="7">
    <source>
        <dbReference type="Proteomes" id="UP001207654"/>
    </source>
</evidence>
<dbReference type="Gene3D" id="3.40.190.290">
    <property type="match status" value="1"/>
</dbReference>
<evidence type="ECO:0000256" key="4">
    <source>
        <dbReference type="ARBA" id="ARBA00023163"/>
    </source>
</evidence>
<dbReference type="EMBL" id="JAPNKA010000001">
    <property type="protein sequence ID" value="MCY1083458.1"/>
    <property type="molecule type" value="Genomic_DNA"/>
</dbReference>
<dbReference type="InterPro" id="IPR058163">
    <property type="entry name" value="LysR-type_TF_proteobact-type"/>
</dbReference>
<feature type="domain" description="HTH lysR-type" evidence="5">
    <location>
        <begin position="6"/>
        <end position="63"/>
    </location>
</feature>
<accession>A0ABT4AP47</accession>
<dbReference type="RefSeq" id="WP_267541986.1">
    <property type="nucleotide sequence ID" value="NZ_JAPNKA010000001.1"/>
</dbReference>
<comment type="similarity">
    <text evidence="1">Belongs to the LysR transcriptional regulatory family.</text>
</comment>
<keyword evidence="7" id="KW-1185">Reference proteome</keyword>
<dbReference type="InterPro" id="IPR036390">
    <property type="entry name" value="WH_DNA-bd_sf"/>
</dbReference>
<evidence type="ECO:0000256" key="3">
    <source>
        <dbReference type="ARBA" id="ARBA00023125"/>
    </source>
</evidence>
<sequence length="296" mass="32811">MQTLAPTWDDLRVLLALHRNNSFLAAGRALGVSTSTVARRIEALEVALGRPLVHRGSAGTSVEPGALELVFLAEQLEHGLEAARRDEGNATSSLTGTVRLSVGEGFVRPLTQLLSELRRKHPEMHFELISESRMSDLSRREADIGIRKTRSSSPVLVEKSVGRLRFALFASQSYVERRLRGGQLRAGDFERHDFIGYDGPLRTLPQEQWLVEQGATRFPFRSNSDFALQTATERGQGICLLAEALGRELEGLVRLDVDVPLPSVPVFLVFHRELRQVPRIRVVASALEAALRHALS</sequence>
<dbReference type="PANTHER" id="PTHR30537">
    <property type="entry name" value="HTH-TYPE TRANSCRIPTIONAL REGULATOR"/>
    <property type="match status" value="1"/>
</dbReference>
<dbReference type="InterPro" id="IPR000847">
    <property type="entry name" value="LysR_HTH_N"/>
</dbReference>
<evidence type="ECO:0000313" key="6">
    <source>
        <dbReference type="EMBL" id="MCY1083458.1"/>
    </source>
</evidence>
<gene>
    <name evidence="6" type="ORF">OV287_54380</name>
</gene>
<evidence type="ECO:0000259" key="5">
    <source>
        <dbReference type="PROSITE" id="PS50931"/>
    </source>
</evidence>
<keyword evidence="3" id="KW-0238">DNA-binding</keyword>
<dbReference type="SUPFAM" id="SSF46785">
    <property type="entry name" value="Winged helix' DNA-binding domain"/>
    <property type="match status" value="1"/>
</dbReference>
<dbReference type="Pfam" id="PF00126">
    <property type="entry name" value="HTH_1"/>
    <property type="match status" value="1"/>
</dbReference>
<dbReference type="Proteomes" id="UP001207654">
    <property type="component" value="Unassembled WGS sequence"/>
</dbReference>
<dbReference type="Pfam" id="PF03466">
    <property type="entry name" value="LysR_substrate"/>
    <property type="match status" value="1"/>
</dbReference>
<dbReference type="InterPro" id="IPR036388">
    <property type="entry name" value="WH-like_DNA-bd_sf"/>
</dbReference>
<dbReference type="PANTHER" id="PTHR30537:SF3">
    <property type="entry name" value="TRANSCRIPTIONAL REGULATORY PROTEIN"/>
    <property type="match status" value="1"/>
</dbReference>
<keyword evidence="2" id="KW-0805">Transcription regulation</keyword>
<comment type="caution">
    <text evidence="6">The sequence shown here is derived from an EMBL/GenBank/DDBJ whole genome shotgun (WGS) entry which is preliminary data.</text>
</comment>
<evidence type="ECO:0000256" key="2">
    <source>
        <dbReference type="ARBA" id="ARBA00023015"/>
    </source>
</evidence>
<dbReference type="PROSITE" id="PS50931">
    <property type="entry name" value="HTH_LYSR"/>
    <property type="match status" value="1"/>
</dbReference>
<dbReference type="SUPFAM" id="SSF53850">
    <property type="entry name" value="Periplasmic binding protein-like II"/>
    <property type="match status" value="1"/>
</dbReference>
<keyword evidence="4" id="KW-0804">Transcription</keyword>